<dbReference type="AlphaFoldDB" id="W1RT63"/>
<reference evidence="1 2" key="1">
    <citation type="journal article" date="2014" name="Genome Announc.">
        <title>Draft Genome Sequence of Marinomonas sp. Strain D104, a Polycyclic Aromatic Hydrocarbon-Degrading Bacterium from the Deep-Sea Sediment of the Arctic Ocean.</title>
        <authorList>
            <person name="Dong C."/>
            <person name="Bai X."/>
            <person name="Lai Q."/>
            <person name="Xie Y."/>
            <person name="Chen X."/>
            <person name="Shao Z."/>
        </authorList>
    </citation>
    <scope>NUCLEOTIDE SEQUENCE [LARGE SCALE GENOMIC DNA]</scope>
    <source>
        <strain evidence="1 2">D104</strain>
    </source>
</reference>
<dbReference type="Proteomes" id="UP000018857">
    <property type="component" value="Unassembled WGS sequence"/>
</dbReference>
<dbReference type="eggNOG" id="ENOG5032VZB">
    <property type="taxonomic scope" value="Bacteria"/>
</dbReference>
<dbReference type="InterPro" id="IPR046556">
    <property type="entry name" value="DUF6710"/>
</dbReference>
<organism evidence="1 2">
    <name type="scientific">Marinomonas profundimaris</name>
    <dbReference type="NCBI Taxonomy" id="1208321"/>
    <lineage>
        <taxon>Bacteria</taxon>
        <taxon>Pseudomonadati</taxon>
        <taxon>Pseudomonadota</taxon>
        <taxon>Gammaproteobacteria</taxon>
        <taxon>Oceanospirillales</taxon>
        <taxon>Oceanospirillaceae</taxon>
        <taxon>Marinomonas</taxon>
    </lineage>
</organism>
<evidence type="ECO:0000313" key="2">
    <source>
        <dbReference type="Proteomes" id="UP000018857"/>
    </source>
</evidence>
<accession>W1RT63</accession>
<dbReference type="Pfam" id="PF20457">
    <property type="entry name" value="DUF6710"/>
    <property type="match status" value="1"/>
</dbReference>
<dbReference type="RefSeq" id="WP_024025219.1">
    <property type="nucleotide sequence ID" value="NZ_AYOZ01000060.1"/>
</dbReference>
<proteinExistence type="predicted"/>
<dbReference type="OrthoDB" id="1777863at2"/>
<protein>
    <submittedName>
        <fullName evidence="1">Fip</fullName>
    </submittedName>
</protein>
<evidence type="ECO:0000313" key="1">
    <source>
        <dbReference type="EMBL" id="ETI58058.1"/>
    </source>
</evidence>
<sequence length="241" mass="27461">MFLRKDKKQNLCFENVIRRADELLGNKNLDGLKDLIKLCLRPIQSNHLLSAYIEDDHKATSSLSWMESLGFSFTSISIQLNDGTTITKSFSDWCWSEYCLIDNEQAIPSLSLTTDIVLPTPWEPNRIIRNLGSIGKNRKQGEFLQDPNHIVIYQYPLMIGWVGGGNHSIMQGILTGGYIKPNELHDISILLDAVSYNGKNWIENNNGKVIGQPLYEEFGYCWEIAKKISLLETSPYKTYLL</sequence>
<dbReference type="PATRIC" id="fig|1208321.3.peg.3163"/>
<gene>
    <name evidence="1" type="ORF">D104_15915</name>
</gene>
<name>W1RT63_9GAMM</name>
<dbReference type="STRING" id="1208321.D104_15915"/>
<comment type="caution">
    <text evidence="1">The sequence shown here is derived from an EMBL/GenBank/DDBJ whole genome shotgun (WGS) entry which is preliminary data.</text>
</comment>
<dbReference type="EMBL" id="AYOZ01000060">
    <property type="protein sequence ID" value="ETI58058.1"/>
    <property type="molecule type" value="Genomic_DNA"/>
</dbReference>
<keyword evidence="2" id="KW-1185">Reference proteome</keyword>